<dbReference type="InterPro" id="IPR018247">
    <property type="entry name" value="EF_Hand_1_Ca_BS"/>
</dbReference>
<dbReference type="SMART" id="SM00054">
    <property type="entry name" value="EFh"/>
    <property type="match status" value="3"/>
</dbReference>
<dbReference type="PROSITE" id="PS00018">
    <property type="entry name" value="EF_HAND_1"/>
    <property type="match status" value="1"/>
</dbReference>
<dbReference type="InterPro" id="IPR002048">
    <property type="entry name" value="EF_hand_dom"/>
</dbReference>
<keyword evidence="2" id="KW-0472">Membrane</keyword>
<evidence type="ECO:0000256" key="2">
    <source>
        <dbReference type="SAM" id="Phobius"/>
    </source>
</evidence>
<organism evidence="4 5">
    <name type="scientific">Pisum sativum</name>
    <name type="common">Garden pea</name>
    <name type="synonym">Lathyrus oleraceus</name>
    <dbReference type="NCBI Taxonomy" id="3888"/>
    <lineage>
        <taxon>Eukaryota</taxon>
        <taxon>Viridiplantae</taxon>
        <taxon>Streptophyta</taxon>
        <taxon>Embryophyta</taxon>
        <taxon>Tracheophyta</taxon>
        <taxon>Spermatophyta</taxon>
        <taxon>Magnoliopsida</taxon>
        <taxon>eudicotyledons</taxon>
        <taxon>Gunneridae</taxon>
        <taxon>Pentapetalae</taxon>
        <taxon>rosids</taxon>
        <taxon>fabids</taxon>
        <taxon>Fabales</taxon>
        <taxon>Fabaceae</taxon>
        <taxon>Papilionoideae</taxon>
        <taxon>50 kb inversion clade</taxon>
        <taxon>NPAAA clade</taxon>
        <taxon>Hologalegina</taxon>
        <taxon>IRL clade</taxon>
        <taxon>Fabeae</taxon>
        <taxon>Lathyrus</taxon>
    </lineage>
</organism>
<dbReference type="CDD" id="cd00051">
    <property type="entry name" value="EFh"/>
    <property type="match status" value="1"/>
</dbReference>
<evidence type="ECO:0000256" key="1">
    <source>
        <dbReference type="ARBA" id="ARBA00022837"/>
    </source>
</evidence>
<accession>A0A9D5B4W9</accession>
<dbReference type="SUPFAM" id="SSF47473">
    <property type="entry name" value="EF-hand"/>
    <property type="match status" value="1"/>
</dbReference>
<keyword evidence="5" id="KW-1185">Reference proteome</keyword>
<keyword evidence="2" id="KW-1133">Transmembrane helix</keyword>
<dbReference type="Proteomes" id="UP001058974">
    <property type="component" value="Chromosome 3"/>
</dbReference>
<dbReference type="Gramene" id="Psat03G0484400-T1">
    <property type="protein sequence ID" value="KAI5430415.1"/>
    <property type="gene ID" value="KIW84_034844"/>
</dbReference>
<dbReference type="InterPro" id="IPR052591">
    <property type="entry name" value="CML21-like"/>
</dbReference>
<dbReference type="InterPro" id="IPR011992">
    <property type="entry name" value="EF-hand-dom_pair"/>
</dbReference>
<dbReference type="Pfam" id="PF13499">
    <property type="entry name" value="EF-hand_7"/>
    <property type="match status" value="1"/>
</dbReference>
<feature type="domain" description="EF-hand" evidence="3">
    <location>
        <begin position="53"/>
        <end position="88"/>
    </location>
</feature>
<comment type="caution">
    <text evidence="4">The sequence shown here is derived from an EMBL/GenBank/DDBJ whole genome shotgun (WGS) entry which is preliminary data.</text>
</comment>
<proteinExistence type="predicted"/>
<dbReference type="AlphaFoldDB" id="A0A9D5B4W9"/>
<feature type="domain" description="EF-hand" evidence="3">
    <location>
        <begin position="89"/>
        <end position="124"/>
    </location>
</feature>
<dbReference type="PROSITE" id="PS50222">
    <property type="entry name" value="EF_HAND_2"/>
    <property type="match status" value="3"/>
</dbReference>
<keyword evidence="1" id="KW-0106">Calcium</keyword>
<sequence length="251" mass="29237">MGALICCMSEQNEEKSLERNLEKKISEIRRNKFGQSKLKSIDTIVMLFPMFKERLKTLRAMFQQYDEDSNGSIEPNELKTFLEDLELHLQEIEIENIFQYCDIDGSKGIQFNEFIVLLCLIHILTEPLSSDDTPKAELAQVGEVFDAIVEIFLFFDKNGDGKFNKKDMMRTMNETNPKERSPAHITKNRFSILFTSFQVFFCSVVWLFIFLISTSGFVFVTGEMDWDKNGQVTFREFLFGFINWVGIDVDE</sequence>
<evidence type="ECO:0000313" key="5">
    <source>
        <dbReference type="Proteomes" id="UP001058974"/>
    </source>
</evidence>
<protein>
    <recommendedName>
        <fullName evidence="3">EF-hand domain-containing protein</fullName>
    </recommendedName>
</protein>
<dbReference type="Gene3D" id="1.10.238.10">
    <property type="entry name" value="EF-hand"/>
    <property type="match status" value="2"/>
</dbReference>
<name>A0A9D5B4W9_PEA</name>
<feature type="domain" description="EF-hand" evidence="3">
    <location>
        <begin position="143"/>
        <end position="178"/>
    </location>
</feature>
<reference evidence="4 5" key="1">
    <citation type="journal article" date="2022" name="Nat. Genet.">
        <title>Improved pea reference genome and pan-genome highlight genomic features and evolutionary characteristics.</title>
        <authorList>
            <person name="Yang T."/>
            <person name="Liu R."/>
            <person name="Luo Y."/>
            <person name="Hu S."/>
            <person name="Wang D."/>
            <person name="Wang C."/>
            <person name="Pandey M.K."/>
            <person name="Ge S."/>
            <person name="Xu Q."/>
            <person name="Li N."/>
            <person name="Li G."/>
            <person name="Huang Y."/>
            <person name="Saxena R.K."/>
            <person name="Ji Y."/>
            <person name="Li M."/>
            <person name="Yan X."/>
            <person name="He Y."/>
            <person name="Liu Y."/>
            <person name="Wang X."/>
            <person name="Xiang C."/>
            <person name="Varshney R.K."/>
            <person name="Ding H."/>
            <person name="Gao S."/>
            <person name="Zong X."/>
        </authorList>
    </citation>
    <scope>NUCLEOTIDE SEQUENCE [LARGE SCALE GENOMIC DNA]</scope>
    <source>
        <strain evidence="4 5">cv. Zhongwan 6</strain>
    </source>
</reference>
<evidence type="ECO:0000259" key="3">
    <source>
        <dbReference type="PROSITE" id="PS50222"/>
    </source>
</evidence>
<dbReference type="EMBL" id="JAMSHJ010000003">
    <property type="protein sequence ID" value="KAI5430415.1"/>
    <property type="molecule type" value="Genomic_DNA"/>
</dbReference>
<feature type="transmembrane region" description="Helical" evidence="2">
    <location>
        <begin position="190"/>
        <end position="220"/>
    </location>
</feature>
<evidence type="ECO:0000313" key="4">
    <source>
        <dbReference type="EMBL" id="KAI5430415.1"/>
    </source>
</evidence>
<gene>
    <name evidence="4" type="ORF">KIW84_034844</name>
</gene>
<dbReference type="GO" id="GO:0005509">
    <property type="term" value="F:calcium ion binding"/>
    <property type="evidence" value="ECO:0007669"/>
    <property type="project" value="InterPro"/>
</dbReference>
<keyword evidence="2" id="KW-0812">Transmembrane</keyword>
<dbReference type="Pfam" id="PF13202">
    <property type="entry name" value="EF-hand_5"/>
    <property type="match status" value="1"/>
</dbReference>
<dbReference type="PANTHER" id="PTHR23064">
    <property type="entry name" value="TROPONIN"/>
    <property type="match status" value="1"/>
</dbReference>